<dbReference type="EMBL" id="BAUW01000210">
    <property type="protein sequence ID" value="GAE48447.1"/>
    <property type="molecule type" value="Genomic_DNA"/>
</dbReference>
<dbReference type="AlphaFoldDB" id="W4RWH9"/>
<evidence type="ECO:0000313" key="1">
    <source>
        <dbReference type="EMBL" id="GAE48447.1"/>
    </source>
</evidence>
<evidence type="ECO:0000313" key="2">
    <source>
        <dbReference type="Proteomes" id="UP000018949"/>
    </source>
</evidence>
<dbReference type="Proteomes" id="UP000018949">
    <property type="component" value="Unassembled WGS sequence"/>
</dbReference>
<proteinExistence type="predicted"/>
<comment type="caution">
    <text evidence="1">The sequence shown here is derived from an EMBL/GenBank/DDBJ whole genome shotgun (WGS) entry which is preliminary data.</text>
</comment>
<sequence>MERNIGVYRGSYYEAKINAGKTIWARKLTKELGQDIRVRHDKALPADRVKWHSGNIEIVKKADW</sequence>
<organism evidence="1 2">
    <name type="scientific">Mesobacillus boroniphilus JCM 21738</name>
    <dbReference type="NCBI Taxonomy" id="1294265"/>
    <lineage>
        <taxon>Bacteria</taxon>
        <taxon>Bacillati</taxon>
        <taxon>Bacillota</taxon>
        <taxon>Bacilli</taxon>
        <taxon>Bacillales</taxon>
        <taxon>Bacillaceae</taxon>
        <taxon>Mesobacillus</taxon>
    </lineage>
</organism>
<gene>
    <name evidence="1" type="ORF">JCM21738_5584</name>
</gene>
<name>W4RWH9_9BACI</name>
<keyword evidence="2" id="KW-1185">Reference proteome</keyword>
<dbReference type="RefSeq" id="WP_023626600.1">
    <property type="nucleotide sequence ID" value="NZ_BAUW01000210.1"/>
</dbReference>
<protein>
    <submittedName>
        <fullName evidence="1">Uncharacterized protein</fullName>
    </submittedName>
</protein>
<reference evidence="1 2" key="1">
    <citation type="submission" date="2013-12" db="EMBL/GenBank/DDBJ databases">
        <title>NBRP : Genome information of microbial organism related human and environment.</title>
        <authorList>
            <person name="Hattori M."/>
            <person name="Oshima K."/>
            <person name="Inaba H."/>
            <person name="Suda W."/>
            <person name="Sakamoto M."/>
            <person name="Iino T."/>
            <person name="Kitahara M."/>
            <person name="Oshida Y."/>
            <person name="Iida T."/>
            <person name="Kudo T."/>
            <person name="Itoh T."/>
            <person name="Ahmed I."/>
            <person name="Ohkuma M."/>
        </authorList>
    </citation>
    <scope>NUCLEOTIDE SEQUENCE [LARGE SCALE GENOMIC DNA]</scope>
    <source>
        <strain evidence="1 2">JCM 21738</strain>
    </source>
</reference>
<accession>W4RWH9</accession>